<gene>
    <name evidence="2" type="ORF">H0241_02375</name>
</gene>
<evidence type="ECO:0000259" key="1">
    <source>
        <dbReference type="SMART" id="SM00670"/>
    </source>
</evidence>
<accession>A0A838AZH1</accession>
<organism evidence="2 3">
    <name type="scientific">Mesorhizobium neociceri</name>
    <dbReference type="NCBI Taxonomy" id="1307853"/>
    <lineage>
        <taxon>Bacteria</taxon>
        <taxon>Pseudomonadati</taxon>
        <taxon>Pseudomonadota</taxon>
        <taxon>Alphaproteobacteria</taxon>
        <taxon>Hyphomicrobiales</taxon>
        <taxon>Phyllobacteriaceae</taxon>
        <taxon>Mesorhizobium</taxon>
    </lineage>
</organism>
<dbReference type="InterPro" id="IPR029060">
    <property type="entry name" value="PIN-like_dom_sf"/>
</dbReference>
<dbReference type="PANTHER" id="PTHR34610">
    <property type="entry name" value="SSL7007 PROTEIN"/>
    <property type="match status" value="1"/>
</dbReference>
<keyword evidence="3" id="KW-1185">Reference proteome</keyword>
<name>A0A838AZH1_9HYPH</name>
<protein>
    <submittedName>
        <fullName evidence="2">Putative toxin-antitoxin system toxin component, PIN family</fullName>
    </submittedName>
</protein>
<proteinExistence type="predicted"/>
<dbReference type="SMART" id="SM00670">
    <property type="entry name" value="PINc"/>
    <property type="match status" value="1"/>
</dbReference>
<evidence type="ECO:0000313" key="3">
    <source>
        <dbReference type="Proteomes" id="UP000558284"/>
    </source>
</evidence>
<feature type="domain" description="PIN" evidence="1">
    <location>
        <begin position="2"/>
        <end position="119"/>
    </location>
</feature>
<dbReference type="AlphaFoldDB" id="A0A838AZH1"/>
<dbReference type="NCBIfam" id="TIGR00305">
    <property type="entry name" value="putative toxin-antitoxin system toxin component, PIN family"/>
    <property type="match status" value="1"/>
</dbReference>
<reference evidence="2 3" key="1">
    <citation type="submission" date="2020-07" db="EMBL/GenBank/DDBJ databases">
        <title>Definition of the novel symbiovar canariense within Mesorhizobium novociceri, a new species of genus Mesorhizobium nodulating Cicer canariense in the Caldera de Taburiente National Park (La Palma, Canary Islands).</title>
        <authorList>
            <person name="Leon-Barrios M."/>
            <person name="Perez-Yepez J."/>
            <person name="Flores-Felix J.D."/>
            <person name="Ramirez-Baena M.H."/>
            <person name="Pulido-Suarez L."/>
            <person name="Igual J.M."/>
            <person name="Velazquez E."/>
            <person name="Peix A."/>
        </authorList>
    </citation>
    <scope>NUCLEOTIDE SEQUENCE [LARGE SCALE GENOMIC DNA]</scope>
    <source>
        <strain evidence="2 3">CCANP35</strain>
    </source>
</reference>
<comment type="caution">
    <text evidence="2">The sequence shown here is derived from an EMBL/GenBank/DDBJ whole genome shotgun (WGS) entry which is preliminary data.</text>
</comment>
<evidence type="ECO:0000313" key="2">
    <source>
        <dbReference type="EMBL" id="MBA1139107.1"/>
    </source>
</evidence>
<sequence>MKRIVLDTNVLTAGLRSRNGASFAVLRMVADRQLRPLVTTALFLEYEAVLSRPEQVAVHGLSAMELDRLLSGFAALAEPVELHFLWRPQLGDPKDEMVLETAVNGRAEALVTHNRRDFVAAAARFNIQIMSPAELLEGFRA</sequence>
<dbReference type="InterPro" id="IPR002850">
    <property type="entry name" value="PIN_toxin-like"/>
</dbReference>
<dbReference type="InterPro" id="IPR002716">
    <property type="entry name" value="PIN_dom"/>
</dbReference>
<dbReference type="SUPFAM" id="SSF88723">
    <property type="entry name" value="PIN domain-like"/>
    <property type="match status" value="1"/>
</dbReference>
<dbReference type="Proteomes" id="UP000558284">
    <property type="component" value="Unassembled WGS sequence"/>
</dbReference>
<dbReference type="EMBL" id="JACDTY010000001">
    <property type="protein sequence ID" value="MBA1139107.1"/>
    <property type="molecule type" value="Genomic_DNA"/>
</dbReference>
<dbReference type="Pfam" id="PF13470">
    <property type="entry name" value="PIN_3"/>
    <property type="match status" value="1"/>
</dbReference>
<dbReference type="PANTHER" id="PTHR34610:SF3">
    <property type="entry name" value="SSL7007 PROTEIN"/>
    <property type="match status" value="1"/>
</dbReference>
<dbReference type="RefSeq" id="WP_181055822.1">
    <property type="nucleotide sequence ID" value="NZ_JACDTY010000001.1"/>
</dbReference>